<feature type="compositionally biased region" description="Acidic residues" evidence="1">
    <location>
        <begin position="1750"/>
        <end position="1790"/>
    </location>
</feature>
<dbReference type="SUPFAM" id="SSF50998">
    <property type="entry name" value="Quinoprotein alcohol dehydrogenase-like"/>
    <property type="match status" value="1"/>
</dbReference>
<evidence type="ECO:0000256" key="1">
    <source>
        <dbReference type="SAM" id="MobiDB-lite"/>
    </source>
</evidence>
<dbReference type="SUPFAM" id="SSF82171">
    <property type="entry name" value="DPP6 N-terminal domain-like"/>
    <property type="match status" value="1"/>
</dbReference>
<reference evidence="2" key="1">
    <citation type="submission" date="2023-08" db="EMBL/GenBank/DDBJ databases">
        <authorList>
            <person name="Alioto T."/>
            <person name="Alioto T."/>
            <person name="Gomez Garrido J."/>
        </authorList>
    </citation>
    <scope>NUCLEOTIDE SEQUENCE</scope>
</reference>
<sequence>MPKFNEENKMLAIDIPSKEHNMLISAKAFNEVSILGKVSNEGSAKKADEEQKLKKQSLYHIITCTRTLVKGQYIDKFIDFVKEKCNDIQSMGLDRYFFLKNIKREMKHFLEYTKENNELILQNLDWFHGRLFDIYTASNPYTHKSITMPKPLIKFRPLSSVECKKLKFEVSGEDTLNFISNVVPTNGGIVTYSSHMMTICYATTDGSSNVVHCSSSITDMDRIGEDSVLATIPFKKKILVISPTSCHMKTLDYGFHKISYFKESTFLGTELFDKIIYIVDWDENQVKEKFSLKHIPTNIVVGPQYHILVTSANINIISCYDLDGRQLFHVSTQSTDIQIDLTVYQNYFYAIQGNIIYKISSTGAMSQRELKIKARYISVCTNNVLLVDYAGVVHTIRTDRNFWPQFSNHQQECIPCLKNQIYIDDPYNIRKILPMSASSVLIIYEDLKVMLIIDEGQQFRKIFLTFESEPSVFCRVDSNRFLVLFREDRKLQYITCPQLTEGHLIGISSDYSQICHIVSNRCLALTTSENKVEVHILLIKEENVETINRISLEHGDVVIAATPINFVVADKREHRLLFFSSSGEKLFKRLIDFNGYPDYIFADKLYFYVIFRRESMMACYNITGEMKWLLKLPSNFRFDSAVFQGTVYVLDLQLSRVLLHKYHNVSSCYSNFENPYVRNLDIRLEENKKILIAGTYHLSNGQLVVFDINNNCLLYICNEGDIVATLPLPSVATDICQWDCNQIGVTLPLEKQLRLIGNLSKKVRIVALSHPYVKVRKLGEGQIVCYCDKPSHLDIVSIENHNQGKVISTITIPFVLKSLAVENETQNVLIVAKEKVFLYKTTTTTKRRRRRIKKKRSMIPSVLLSQVKPPPNLYGGCIDNMFVYLIDNSHVFAINEHNLVERDHVANDQLNMHIDLVDVFSRNICVSEMFSSTVHVEDLTVSDKPHYLAYPQRSQGIEKLIYKNLVITENNLIAILDDSEANIKILTFDGHLVDSVKTNVVPRYVCRWRSNTLVITTNSSQLLTLKVNFPLMVTTYRMKNVYRCIASFSDNLLVCNRSDDKNTLFVIDIDEMHSTVKIMKKIKINKIVRHMNYDINNIAVTVNDDIIVNIGAHVVFVNRNGECLSSLNHYFNIDYQGMGIGDTYLYLRGFCDIYGYDTHGYIACLSQTGEYKKVFSKMRDFKEDLYIGKLNCNGPRFVGFNTFRSTNNLYVEGLLNLSRERFTVTRLQTDNCPVQVKDIDISANGRTVVCEKANSGNVKIFDIYREFLCHRDLRTLVGGVCFTEENNIMVTVPNRQEIFQLSQRNLVLRKVWQSPAPFGAIWKKVENIYCCVHINLTEYYSIKIDGDQLKVLDCVSLSMLDSGLHFPSITSQANKEIFSNELINKLKYSEGGERKLKSGEIVCKGRLKARNGNYMAESVLGTDQITVRRMPYRTAMFSASIPPCDKPVDFNDIRKLIMLDANVAVFLQIDTVIVITTTGDVLQHKQLQRKPSPKDICRWTDEQFIVTSGKQLTFFNRNLSLLKTINTEKYYNRIYKKNDNQLVCASSCAVYRADIRFSYVDIVGIYGDTCKHIRRVCCGQYIITAIGVTSREDIVVIKKIYDYTVLFYREHLVRSLKVMIEVEPDLTIHGENVYVTDSVNDIHQVSVDSIQETFKDEDEDQISAESEDQMSAENEDQISVESEDQISVEREDQISEESEDQTSEESEDQTSEESEDQTSEESEDQTSEESEDQTSEESEDQISVEREDQISEESEDQMSEESEDQISEEREDQISEESEDQISEENEDAIPNDRPHLFLSGDDVEAINVIGLAVFENSVVIFGPVHGNQSYCFFHYER</sequence>
<dbReference type="EMBL" id="OX597838">
    <property type="protein sequence ID" value="CAI9740799.1"/>
    <property type="molecule type" value="Genomic_DNA"/>
</dbReference>
<dbReference type="InterPro" id="IPR011047">
    <property type="entry name" value="Quinoprotein_ADH-like_sf"/>
</dbReference>
<feature type="compositionally biased region" description="Acidic residues" evidence="1">
    <location>
        <begin position="1655"/>
        <end position="1686"/>
    </location>
</feature>
<name>A0AA36BUY7_OCTVU</name>
<feature type="region of interest" description="Disordered" evidence="1">
    <location>
        <begin position="1652"/>
        <end position="1795"/>
    </location>
</feature>
<proteinExistence type="predicted"/>
<accession>A0AA36BUY7</accession>
<dbReference type="SUPFAM" id="SSF63829">
    <property type="entry name" value="Calcium-dependent phosphotriesterase"/>
    <property type="match status" value="1"/>
</dbReference>
<evidence type="ECO:0000313" key="3">
    <source>
        <dbReference type="Proteomes" id="UP001162480"/>
    </source>
</evidence>
<protein>
    <submittedName>
        <fullName evidence="2">Uncharacterized protein</fullName>
    </submittedName>
</protein>
<feature type="compositionally biased region" description="Acidic residues" evidence="1">
    <location>
        <begin position="1694"/>
        <end position="1742"/>
    </location>
</feature>
<evidence type="ECO:0000313" key="2">
    <source>
        <dbReference type="EMBL" id="CAI9740799.1"/>
    </source>
</evidence>
<dbReference type="Proteomes" id="UP001162480">
    <property type="component" value="Chromosome 25"/>
</dbReference>
<gene>
    <name evidence="2" type="ORF">OCTVUL_1B030658</name>
</gene>
<organism evidence="2 3">
    <name type="scientific">Octopus vulgaris</name>
    <name type="common">Common octopus</name>
    <dbReference type="NCBI Taxonomy" id="6645"/>
    <lineage>
        <taxon>Eukaryota</taxon>
        <taxon>Metazoa</taxon>
        <taxon>Spiralia</taxon>
        <taxon>Lophotrochozoa</taxon>
        <taxon>Mollusca</taxon>
        <taxon>Cephalopoda</taxon>
        <taxon>Coleoidea</taxon>
        <taxon>Octopodiformes</taxon>
        <taxon>Octopoda</taxon>
        <taxon>Incirrata</taxon>
        <taxon>Octopodidae</taxon>
        <taxon>Octopus</taxon>
    </lineage>
</organism>
<keyword evidence="3" id="KW-1185">Reference proteome</keyword>